<dbReference type="AlphaFoldDB" id="A0A1D9G2A7"/>
<evidence type="ECO:0000313" key="2">
    <source>
        <dbReference type="EMBL" id="AOY81762.1"/>
    </source>
</evidence>
<dbReference type="Gene3D" id="3.30.420.10">
    <property type="entry name" value="Ribonuclease H-like superfamily/Ribonuclease H"/>
    <property type="match status" value="1"/>
</dbReference>
<dbReference type="GO" id="GO:0003676">
    <property type="term" value="F:nucleic acid binding"/>
    <property type="evidence" value="ECO:0007669"/>
    <property type="project" value="InterPro"/>
</dbReference>
<feature type="domain" description="Tc1-like transposase DDE" evidence="1">
    <location>
        <begin position="13"/>
        <end position="54"/>
    </location>
</feature>
<dbReference type="Proteomes" id="UP000176944">
    <property type="component" value="Chromosome"/>
</dbReference>
<accession>A0A1D9G2A7</accession>
<protein>
    <submittedName>
        <fullName evidence="2">Transposase</fullName>
    </submittedName>
</protein>
<name>A0A1D9G2A7_MOOP1</name>
<sequence length="67" mass="7825">MLLVTLVTCVEVPDNIILFFQPPYCPEVNQAERLWEYLKQELAWELFESLDSLRAKIAVRPRSGFPT</sequence>
<dbReference type="Pfam" id="PF13358">
    <property type="entry name" value="DDE_3"/>
    <property type="match status" value="1"/>
</dbReference>
<evidence type="ECO:0000313" key="3">
    <source>
        <dbReference type="Proteomes" id="UP000176944"/>
    </source>
</evidence>
<dbReference type="InterPro" id="IPR038717">
    <property type="entry name" value="Tc1-like_DDE_dom"/>
</dbReference>
<organism evidence="2 3">
    <name type="scientific">Moorena producens (strain JHB)</name>
    <dbReference type="NCBI Taxonomy" id="1454205"/>
    <lineage>
        <taxon>Bacteria</taxon>
        <taxon>Bacillati</taxon>
        <taxon>Cyanobacteriota</taxon>
        <taxon>Cyanophyceae</taxon>
        <taxon>Coleofasciculales</taxon>
        <taxon>Coleofasciculaceae</taxon>
        <taxon>Moorena</taxon>
    </lineage>
</organism>
<reference evidence="3" key="1">
    <citation type="submission" date="2016-10" db="EMBL/GenBank/DDBJ databases">
        <title>Comparative genomics uncovers the prolific and rare metabolic potential of the cyanobacterial genus Moorea.</title>
        <authorList>
            <person name="Leao T."/>
            <person name="Castelao G."/>
            <person name="Korobeynikov A."/>
            <person name="Monroe E.A."/>
            <person name="Podell S."/>
            <person name="Glukhov E."/>
            <person name="Allen E."/>
            <person name="Gerwick W.H."/>
            <person name="Gerwick L."/>
        </authorList>
    </citation>
    <scope>NUCLEOTIDE SEQUENCE [LARGE SCALE GENOMIC DNA]</scope>
    <source>
        <strain evidence="3">JHB</strain>
    </source>
</reference>
<dbReference type="EMBL" id="CP017708">
    <property type="protein sequence ID" value="AOY81762.1"/>
    <property type="molecule type" value="Genomic_DNA"/>
</dbReference>
<dbReference type="InterPro" id="IPR036397">
    <property type="entry name" value="RNaseH_sf"/>
</dbReference>
<proteinExistence type="predicted"/>
<gene>
    <name evidence="2" type="ORF">BJP36_19450</name>
</gene>
<evidence type="ECO:0000259" key="1">
    <source>
        <dbReference type="Pfam" id="PF13358"/>
    </source>
</evidence>